<evidence type="ECO:0000313" key="14">
    <source>
        <dbReference type="EMBL" id="KRL93066.1"/>
    </source>
</evidence>
<evidence type="ECO:0000256" key="8">
    <source>
        <dbReference type="ARBA" id="ARBA00048027"/>
    </source>
</evidence>
<dbReference type="InterPro" id="IPR004780">
    <property type="entry name" value="SRP"/>
</dbReference>
<keyword evidence="15" id="KW-1185">Reference proteome</keyword>
<comment type="subunit">
    <text evidence="9">Part of the signal recognition particle protein translocation system, which is composed of SRP and FtsY.</text>
</comment>
<dbReference type="GO" id="GO:0048500">
    <property type="term" value="C:signal recognition particle"/>
    <property type="evidence" value="ECO:0007669"/>
    <property type="project" value="UniProtKB-UniRule"/>
</dbReference>
<dbReference type="InterPro" id="IPR027417">
    <property type="entry name" value="P-loop_NTPase"/>
</dbReference>
<evidence type="ECO:0000256" key="9">
    <source>
        <dbReference type="HAMAP-Rule" id="MF_00306"/>
    </source>
</evidence>
<dbReference type="InterPro" id="IPR022941">
    <property type="entry name" value="SRP54"/>
</dbReference>
<dbReference type="Pfam" id="PF02881">
    <property type="entry name" value="SRP54_N"/>
    <property type="match status" value="1"/>
</dbReference>
<dbReference type="Pfam" id="PF00448">
    <property type="entry name" value="SRP54"/>
    <property type="match status" value="1"/>
</dbReference>
<accession>A0A0R1UNC0</accession>
<gene>
    <name evidence="9" type="primary">ffh</name>
    <name evidence="14" type="ORF">FD28_GL001513</name>
</gene>
<evidence type="ECO:0000256" key="5">
    <source>
        <dbReference type="ARBA" id="ARBA00023134"/>
    </source>
</evidence>
<dbReference type="Pfam" id="PF02978">
    <property type="entry name" value="SRP_SPB"/>
    <property type="match status" value="1"/>
</dbReference>
<feature type="domain" description="Signal recognition particle SRP54 helical bundle" evidence="13">
    <location>
        <begin position="2"/>
        <end position="87"/>
    </location>
</feature>
<dbReference type="Proteomes" id="UP000051580">
    <property type="component" value="Unassembled WGS sequence"/>
</dbReference>
<dbReference type="EMBL" id="AZFS01000066">
    <property type="protein sequence ID" value="KRL93066.1"/>
    <property type="molecule type" value="Genomic_DNA"/>
</dbReference>
<evidence type="ECO:0000256" key="2">
    <source>
        <dbReference type="ARBA" id="ARBA00022741"/>
    </source>
</evidence>
<dbReference type="InterPro" id="IPR013822">
    <property type="entry name" value="Signal_recog_particl_SRP54_hlx"/>
</dbReference>
<dbReference type="FunFam" id="3.40.50.300:FF:000022">
    <property type="entry name" value="Signal recognition particle 54 kDa subunit"/>
    <property type="match status" value="1"/>
</dbReference>
<evidence type="ECO:0000256" key="6">
    <source>
        <dbReference type="ARBA" id="ARBA00023135"/>
    </source>
</evidence>
<keyword evidence="5 9" id="KW-0342">GTP-binding</keyword>
<sequence>MAFEGLTERLQNAMRKLRGKGKVSESDLRETMREIRLALLEADVNFTVVKDFVKQVRDRAMGADVLEGLNPAQQIVKIVDEELTKTMGEEAVPLNKSDKIPTIIMMVGLQGAGKTTTAGKLARKLKEDENARPLMIAGDIYRPAAIEQLVQVANGIDVPVFQMGTDVDPVEIVRQGLAQAEKDHNDYIIIDTAGRLQIDEQLMDELAKIKALAQPDEILLTVDAMTGQNAVATAEGFNDKLDVTGVVLTKLDGDTRGGAALSIRAVTGKPIKFIGQGEKMTDLDVFHPDRMASRILGMGDMLSLIEKTQKEYDEKQAQELTEKIQENSFDFNDFLDQIAQIQKMGPMDEIMKMIPGMANNPAMKNAQMDPKDMEHLKAVVYSMTPQERTNPDLLNPSRRRRIAAGSGRPIHEVNRMIKQFNQMKKMMNQVSKGNMSGMEQLMGGSGMGGGAGMGRMQKMAMNRMSRQMKKNKKKRLKSKKKRRK</sequence>
<dbReference type="InterPro" id="IPR000897">
    <property type="entry name" value="SRP54_GTPase_dom"/>
</dbReference>
<organism evidence="14 15">
    <name type="scientific">Levilactobacillus hammesii DSM 16381</name>
    <dbReference type="NCBI Taxonomy" id="1423753"/>
    <lineage>
        <taxon>Bacteria</taxon>
        <taxon>Bacillati</taxon>
        <taxon>Bacillota</taxon>
        <taxon>Bacilli</taxon>
        <taxon>Lactobacillales</taxon>
        <taxon>Lactobacillaceae</taxon>
        <taxon>Levilactobacillus</taxon>
    </lineage>
</organism>
<dbReference type="SUPFAM" id="SSF52540">
    <property type="entry name" value="P-loop containing nucleoside triphosphate hydrolases"/>
    <property type="match status" value="1"/>
</dbReference>
<dbReference type="SMART" id="SM00963">
    <property type="entry name" value="SRP54_N"/>
    <property type="match status" value="1"/>
</dbReference>
<proteinExistence type="inferred from homology"/>
<feature type="binding site" evidence="9">
    <location>
        <begin position="108"/>
        <end position="115"/>
    </location>
    <ligand>
        <name>GTP</name>
        <dbReference type="ChEBI" id="CHEBI:37565"/>
    </ligand>
</feature>
<name>A0A0R1UNC0_9LACO</name>
<dbReference type="EC" id="3.6.5.4" evidence="9"/>
<feature type="binding site" evidence="9">
    <location>
        <begin position="191"/>
        <end position="195"/>
    </location>
    <ligand>
        <name>GTP</name>
        <dbReference type="ChEBI" id="CHEBI:37565"/>
    </ligand>
</feature>
<keyword evidence="4 9" id="KW-0694">RNA-binding</keyword>
<evidence type="ECO:0000259" key="12">
    <source>
        <dbReference type="SMART" id="SM00962"/>
    </source>
</evidence>
<feature type="domain" description="AAA+ ATPase" evidence="11">
    <location>
        <begin position="100"/>
        <end position="278"/>
    </location>
</feature>
<dbReference type="PANTHER" id="PTHR11564:SF5">
    <property type="entry name" value="SIGNAL RECOGNITION PARTICLE SUBUNIT SRP54"/>
    <property type="match status" value="1"/>
</dbReference>
<evidence type="ECO:0000313" key="15">
    <source>
        <dbReference type="Proteomes" id="UP000051580"/>
    </source>
</evidence>
<reference evidence="14 15" key="1">
    <citation type="journal article" date="2015" name="Genome Announc.">
        <title>Expanding the biotechnology potential of lactobacilli through comparative genomics of 213 strains and associated genera.</title>
        <authorList>
            <person name="Sun Z."/>
            <person name="Harris H.M."/>
            <person name="McCann A."/>
            <person name="Guo C."/>
            <person name="Argimon S."/>
            <person name="Zhang W."/>
            <person name="Yang X."/>
            <person name="Jeffery I.B."/>
            <person name="Cooney J.C."/>
            <person name="Kagawa T.F."/>
            <person name="Liu W."/>
            <person name="Song Y."/>
            <person name="Salvetti E."/>
            <person name="Wrobel A."/>
            <person name="Rasinkangas P."/>
            <person name="Parkhill J."/>
            <person name="Rea M.C."/>
            <person name="O'Sullivan O."/>
            <person name="Ritari J."/>
            <person name="Douillard F.P."/>
            <person name="Paul Ross R."/>
            <person name="Yang R."/>
            <person name="Briner A.E."/>
            <person name="Felis G.E."/>
            <person name="de Vos W.M."/>
            <person name="Barrangou R."/>
            <person name="Klaenhammer T.R."/>
            <person name="Caufield P.W."/>
            <person name="Cui Y."/>
            <person name="Zhang H."/>
            <person name="O'Toole P.W."/>
        </authorList>
    </citation>
    <scope>NUCLEOTIDE SEQUENCE [LARGE SCALE GENOMIC DNA]</scope>
    <source>
        <strain evidence="14 15">DSM 16381</strain>
    </source>
</reference>
<feature type="domain" description="SRP54-type proteins GTP-binding" evidence="12">
    <location>
        <begin position="101"/>
        <end position="297"/>
    </location>
</feature>
<evidence type="ECO:0000259" key="11">
    <source>
        <dbReference type="SMART" id="SM00382"/>
    </source>
</evidence>
<feature type="region of interest" description="Disordered" evidence="10">
    <location>
        <begin position="463"/>
        <end position="484"/>
    </location>
</feature>
<dbReference type="InterPro" id="IPR042101">
    <property type="entry name" value="SRP54_N_sf"/>
</dbReference>
<evidence type="ECO:0000256" key="7">
    <source>
        <dbReference type="ARBA" id="ARBA00023274"/>
    </source>
</evidence>
<evidence type="ECO:0000256" key="4">
    <source>
        <dbReference type="ARBA" id="ARBA00022884"/>
    </source>
</evidence>
<keyword evidence="6 9" id="KW-0733">Signal recognition particle</keyword>
<dbReference type="SUPFAM" id="SSF47446">
    <property type="entry name" value="Signal peptide-binding domain"/>
    <property type="match status" value="1"/>
</dbReference>
<comment type="subcellular location">
    <subcellularLocation>
        <location evidence="9">Cytoplasm</location>
    </subcellularLocation>
    <text evidence="9">The SRP-RNC complex is targeted to the cytoplasmic membrane.</text>
</comment>
<comment type="function">
    <text evidence="9">Involved in targeting and insertion of nascent membrane proteins into the cytoplasmic membrane. Binds to the hydrophobic signal sequence of the ribosome-nascent chain (RNC) as it emerges from the ribosomes. The SRP-RNC complex is then targeted to the cytoplasmic membrane where it interacts with the SRP receptor FtsY.</text>
</comment>
<evidence type="ECO:0000256" key="3">
    <source>
        <dbReference type="ARBA" id="ARBA00022801"/>
    </source>
</evidence>
<comment type="domain">
    <text evidence="9">Composed of three domains: the N-terminal N domain, which is responsible for interactions with the ribosome, the central G domain, which binds GTP, and the C-terminal M domain, which binds the RNA and the signal sequence of the RNC.</text>
</comment>
<dbReference type="CDD" id="cd18539">
    <property type="entry name" value="SRP_G"/>
    <property type="match status" value="1"/>
</dbReference>
<keyword evidence="3 9" id="KW-0378">Hydrolase</keyword>
<feature type="compositionally biased region" description="Basic residues" evidence="10">
    <location>
        <begin position="466"/>
        <end position="484"/>
    </location>
</feature>
<keyword evidence="9" id="KW-0963">Cytoplasm</keyword>
<dbReference type="InterPro" id="IPR003593">
    <property type="entry name" value="AAA+_ATPase"/>
</dbReference>
<dbReference type="SMART" id="SM00382">
    <property type="entry name" value="AAA"/>
    <property type="match status" value="1"/>
</dbReference>
<dbReference type="OrthoDB" id="9804720at2"/>
<dbReference type="InterPro" id="IPR036891">
    <property type="entry name" value="Signal_recog_part_SRP54_M_sf"/>
</dbReference>
<dbReference type="Gene3D" id="1.20.120.140">
    <property type="entry name" value="Signal recognition particle SRP54, nucleotide-binding domain"/>
    <property type="match status" value="1"/>
</dbReference>
<dbReference type="GO" id="GO:0008312">
    <property type="term" value="F:7S RNA binding"/>
    <property type="evidence" value="ECO:0007669"/>
    <property type="project" value="InterPro"/>
</dbReference>
<dbReference type="GO" id="GO:0005525">
    <property type="term" value="F:GTP binding"/>
    <property type="evidence" value="ECO:0007669"/>
    <property type="project" value="UniProtKB-UniRule"/>
</dbReference>
<comment type="catalytic activity">
    <reaction evidence="8 9">
        <text>GTP + H2O = GDP + phosphate + H(+)</text>
        <dbReference type="Rhea" id="RHEA:19669"/>
        <dbReference type="ChEBI" id="CHEBI:15377"/>
        <dbReference type="ChEBI" id="CHEBI:15378"/>
        <dbReference type="ChEBI" id="CHEBI:37565"/>
        <dbReference type="ChEBI" id="CHEBI:43474"/>
        <dbReference type="ChEBI" id="CHEBI:58189"/>
        <dbReference type="EC" id="3.6.5.4"/>
    </reaction>
</comment>
<dbReference type="Gene3D" id="3.40.50.300">
    <property type="entry name" value="P-loop containing nucleotide triphosphate hydrolases"/>
    <property type="match status" value="1"/>
</dbReference>
<dbReference type="AlphaFoldDB" id="A0A0R1UNC0"/>
<keyword evidence="2 9" id="KW-0547">Nucleotide-binding</keyword>
<evidence type="ECO:0000256" key="10">
    <source>
        <dbReference type="SAM" id="MobiDB-lite"/>
    </source>
</evidence>
<evidence type="ECO:0000256" key="1">
    <source>
        <dbReference type="ARBA" id="ARBA00005450"/>
    </source>
</evidence>
<protein>
    <recommendedName>
        <fullName evidence="9">Signal recognition particle protein</fullName>
        <ecNumber evidence="9">3.6.5.4</ecNumber>
    </recommendedName>
    <alternativeName>
        <fullName evidence="9">Fifty-four homolog</fullName>
    </alternativeName>
</protein>
<dbReference type="SMART" id="SM00962">
    <property type="entry name" value="SRP54"/>
    <property type="match status" value="1"/>
</dbReference>
<dbReference type="STRING" id="1423753.FD28_GL001513"/>
<dbReference type="HAMAP" id="MF_00306">
    <property type="entry name" value="SRP54"/>
    <property type="match status" value="1"/>
</dbReference>
<evidence type="ECO:0000259" key="13">
    <source>
        <dbReference type="SMART" id="SM00963"/>
    </source>
</evidence>
<comment type="caution">
    <text evidence="14">The sequence shown here is derived from an EMBL/GenBank/DDBJ whole genome shotgun (WGS) entry which is preliminary data.</text>
</comment>
<comment type="similarity">
    <text evidence="1 9">Belongs to the GTP-binding SRP family. SRP54 subfamily.</text>
</comment>
<dbReference type="GO" id="GO:0006614">
    <property type="term" value="P:SRP-dependent cotranslational protein targeting to membrane"/>
    <property type="evidence" value="ECO:0007669"/>
    <property type="project" value="InterPro"/>
</dbReference>
<dbReference type="PATRIC" id="fig|1423753.3.peg.1575"/>
<dbReference type="PANTHER" id="PTHR11564">
    <property type="entry name" value="SIGNAL RECOGNITION PARTICLE 54K PROTEIN SRP54"/>
    <property type="match status" value="1"/>
</dbReference>
<keyword evidence="7 9" id="KW-0687">Ribonucleoprotein</keyword>
<dbReference type="Gene3D" id="1.10.260.30">
    <property type="entry name" value="Signal recognition particle, SRP54 subunit, M-domain"/>
    <property type="match status" value="1"/>
</dbReference>
<dbReference type="NCBIfam" id="TIGR00959">
    <property type="entry name" value="ffh"/>
    <property type="match status" value="1"/>
</dbReference>
<dbReference type="RefSeq" id="WP_057735328.1">
    <property type="nucleotide sequence ID" value="NZ_AZFS01000066.1"/>
</dbReference>
<feature type="binding site" evidence="9">
    <location>
        <begin position="249"/>
        <end position="252"/>
    </location>
    <ligand>
        <name>GTP</name>
        <dbReference type="ChEBI" id="CHEBI:37565"/>
    </ligand>
</feature>
<dbReference type="GO" id="GO:0003924">
    <property type="term" value="F:GTPase activity"/>
    <property type="evidence" value="ECO:0007669"/>
    <property type="project" value="UniProtKB-UniRule"/>
</dbReference>
<dbReference type="InterPro" id="IPR004125">
    <property type="entry name" value="Signal_recog_particle_SRP54_M"/>
</dbReference>